<evidence type="ECO:0000313" key="2">
    <source>
        <dbReference type="Proteomes" id="UP001218188"/>
    </source>
</evidence>
<sequence length="154" mass="17381">MLNPSPMLTRSATMKTLPERNPDPWVFASSTVRPVHMYEARNGTAPRVDFVYPAIQELVAASVECHFPEIKELVLDDDSYLLSLNQMLDMFAVPAPALEHLTLSTIEHRKELGPTEEFTIVKGFWKFLKKTPRLRSLKLFKCLLGPMPPATGLS</sequence>
<gene>
    <name evidence="1" type="ORF">C8F04DRAFT_1082941</name>
</gene>
<dbReference type="EMBL" id="JARJCM010000022">
    <property type="protein sequence ID" value="KAJ7040250.1"/>
    <property type="molecule type" value="Genomic_DNA"/>
</dbReference>
<organism evidence="1 2">
    <name type="scientific">Mycena alexandri</name>
    <dbReference type="NCBI Taxonomy" id="1745969"/>
    <lineage>
        <taxon>Eukaryota</taxon>
        <taxon>Fungi</taxon>
        <taxon>Dikarya</taxon>
        <taxon>Basidiomycota</taxon>
        <taxon>Agaricomycotina</taxon>
        <taxon>Agaricomycetes</taxon>
        <taxon>Agaricomycetidae</taxon>
        <taxon>Agaricales</taxon>
        <taxon>Marasmiineae</taxon>
        <taxon>Mycenaceae</taxon>
        <taxon>Mycena</taxon>
    </lineage>
</organism>
<comment type="caution">
    <text evidence="1">The sequence shown here is derived from an EMBL/GenBank/DDBJ whole genome shotgun (WGS) entry which is preliminary data.</text>
</comment>
<protein>
    <submittedName>
        <fullName evidence="1">Uncharacterized protein</fullName>
    </submittedName>
</protein>
<feature type="non-terminal residue" evidence="1">
    <location>
        <position position="154"/>
    </location>
</feature>
<name>A0AAD6X9F8_9AGAR</name>
<accession>A0AAD6X9F8</accession>
<evidence type="ECO:0000313" key="1">
    <source>
        <dbReference type="EMBL" id="KAJ7040250.1"/>
    </source>
</evidence>
<reference evidence="1" key="1">
    <citation type="submission" date="2023-03" db="EMBL/GenBank/DDBJ databases">
        <title>Massive genome expansion in bonnet fungi (Mycena s.s.) driven by repeated elements and novel gene families across ecological guilds.</title>
        <authorList>
            <consortium name="Lawrence Berkeley National Laboratory"/>
            <person name="Harder C.B."/>
            <person name="Miyauchi S."/>
            <person name="Viragh M."/>
            <person name="Kuo A."/>
            <person name="Thoen E."/>
            <person name="Andreopoulos B."/>
            <person name="Lu D."/>
            <person name="Skrede I."/>
            <person name="Drula E."/>
            <person name="Henrissat B."/>
            <person name="Morin E."/>
            <person name="Kohler A."/>
            <person name="Barry K."/>
            <person name="LaButti K."/>
            <person name="Morin E."/>
            <person name="Salamov A."/>
            <person name="Lipzen A."/>
            <person name="Mereny Z."/>
            <person name="Hegedus B."/>
            <person name="Baldrian P."/>
            <person name="Stursova M."/>
            <person name="Weitz H."/>
            <person name="Taylor A."/>
            <person name="Grigoriev I.V."/>
            <person name="Nagy L.G."/>
            <person name="Martin F."/>
            <person name="Kauserud H."/>
        </authorList>
    </citation>
    <scope>NUCLEOTIDE SEQUENCE</scope>
    <source>
        <strain evidence="1">CBHHK200</strain>
    </source>
</reference>
<dbReference type="AlphaFoldDB" id="A0AAD6X9F8"/>
<keyword evidence="2" id="KW-1185">Reference proteome</keyword>
<dbReference type="Proteomes" id="UP001218188">
    <property type="component" value="Unassembled WGS sequence"/>
</dbReference>
<proteinExistence type="predicted"/>